<feature type="transmembrane region" description="Helical" evidence="2">
    <location>
        <begin position="351"/>
        <end position="372"/>
    </location>
</feature>
<evidence type="ECO:0000313" key="4">
    <source>
        <dbReference type="Proteomes" id="UP000298416"/>
    </source>
</evidence>
<dbReference type="Proteomes" id="UP000298416">
    <property type="component" value="Unassembled WGS sequence"/>
</dbReference>
<name>A0A8X8VX65_SALSN</name>
<dbReference type="GO" id="GO:0043457">
    <property type="term" value="P:regulation of cellular respiration"/>
    <property type="evidence" value="ECO:0007669"/>
    <property type="project" value="InterPro"/>
</dbReference>
<keyword evidence="2" id="KW-0812">Transmembrane</keyword>
<feature type="region of interest" description="Disordered" evidence="1">
    <location>
        <begin position="199"/>
        <end position="225"/>
    </location>
</feature>
<organism evidence="3">
    <name type="scientific">Salvia splendens</name>
    <name type="common">Scarlet sage</name>
    <dbReference type="NCBI Taxonomy" id="180675"/>
    <lineage>
        <taxon>Eukaryota</taxon>
        <taxon>Viridiplantae</taxon>
        <taxon>Streptophyta</taxon>
        <taxon>Embryophyta</taxon>
        <taxon>Tracheophyta</taxon>
        <taxon>Spermatophyta</taxon>
        <taxon>Magnoliopsida</taxon>
        <taxon>eudicotyledons</taxon>
        <taxon>Gunneridae</taxon>
        <taxon>Pentapetalae</taxon>
        <taxon>asterids</taxon>
        <taxon>lamiids</taxon>
        <taxon>Lamiales</taxon>
        <taxon>Lamiaceae</taxon>
        <taxon>Nepetoideae</taxon>
        <taxon>Mentheae</taxon>
        <taxon>Salviinae</taxon>
        <taxon>Salvia</taxon>
        <taxon>Salvia subgen. Calosphace</taxon>
        <taxon>core Calosphace</taxon>
    </lineage>
</organism>
<evidence type="ECO:0000256" key="2">
    <source>
        <dbReference type="SAM" id="Phobius"/>
    </source>
</evidence>
<proteinExistence type="predicted"/>
<dbReference type="InterPro" id="IPR044792">
    <property type="entry name" value="TAR1"/>
</dbReference>
<dbReference type="AlphaFoldDB" id="A0A8X8VX65"/>
<reference evidence="3" key="2">
    <citation type="submission" date="2020-08" db="EMBL/GenBank/DDBJ databases">
        <title>Plant Genome Project.</title>
        <authorList>
            <person name="Zhang R.-G."/>
        </authorList>
    </citation>
    <scope>NUCLEOTIDE SEQUENCE</scope>
    <source>
        <strain evidence="3">Huo1</strain>
        <tissue evidence="3">Leaf</tissue>
    </source>
</reference>
<comment type="caution">
    <text evidence="3">The sequence shown here is derived from an EMBL/GenBank/DDBJ whole genome shotgun (WGS) entry which is preliminary data.</text>
</comment>
<keyword evidence="2" id="KW-0472">Membrane</keyword>
<dbReference type="PANTHER" id="PTHR47188:SF1">
    <property type="entry name" value="PROTEIN TAR1"/>
    <property type="match status" value="1"/>
</dbReference>
<dbReference type="PANTHER" id="PTHR47188">
    <property type="entry name" value="PROTEIN TAR1"/>
    <property type="match status" value="1"/>
</dbReference>
<reference evidence="3" key="1">
    <citation type="submission" date="2018-01" db="EMBL/GenBank/DDBJ databases">
        <authorList>
            <person name="Mao J.F."/>
        </authorList>
    </citation>
    <scope>NUCLEOTIDE SEQUENCE</scope>
    <source>
        <strain evidence="3">Huo1</strain>
        <tissue evidence="3">Leaf</tissue>
    </source>
</reference>
<evidence type="ECO:0000313" key="3">
    <source>
        <dbReference type="EMBL" id="KAG6384049.1"/>
    </source>
</evidence>
<evidence type="ECO:0000256" key="1">
    <source>
        <dbReference type="SAM" id="MobiDB-lite"/>
    </source>
</evidence>
<protein>
    <submittedName>
        <fullName evidence="3">Uncharacterized protein</fullName>
    </submittedName>
</protein>
<accession>A0A8X8VX65</accession>
<keyword evidence="2" id="KW-1133">Transmembrane helix</keyword>
<keyword evidence="4" id="KW-1185">Reference proteome</keyword>
<dbReference type="EMBL" id="PNBA02000301">
    <property type="protein sequence ID" value="KAG6384049.1"/>
    <property type="molecule type" value="Genomic_DNA"/>
</dbReference>
<feature type="compositionally biased region" description="Basic and acidic residues" evidence="1">
    <location>
        <begin position="28"/>
        <end position="41"/>
    </location>
</feature>
<feature type="region of interest" description="Disordered" evidence="1">
    <location>
        <begin position="18"/>
        <end position="41"/>
    </location>
</feature>
<gene>
    <name evidence="3" type="ORF">SASPL_156157</name>
</gene>
<sequence length="508" mass="55576">MSDSLVRVSRRVEWGARRPAPGARNCRSTHEARAVRHDRSDGVPRAYQLPGLWPPPQSALVRAPSRSADRLSPFHIRPGHIAGPHPLPSRQFQALFDSLFKVLFIFPSRYLFAIGLSPGPGTTGLSPSPAPLSRGLEPGPSLRTLLQTTIRTVWPPDSQVGLFPVRSPLLRESLNDTAARRRKRLSVQPPLVVTRVTEGSHLGQPHAEANGRPISAPRPGARRSRVGAMRCVTPRQTCPRPNGFGCNLRSKTRWFMGFCNSHQVSHFATFFIDARAEISIAESRYDICKTSGRPHTVRERGAGVGRFVKYSLAHSAPGFGIDNDPSAGSPTETLLRLLLPLNDKVQWTSPVLWAVPFTCFIQAIHFGLAVVFRSKRGKFQNLFPASSPAPATAPPSSQASSSTNCSTSQQFKFEFQNLALGIGRVVGSWWELVVFLETAKSSFLEIVGVGGSCWFSWKSASPFLEAVGSLDSDTTISWSSFTDFRLTLLSTFTSACFVLHVGPDLAST</sequence>